<dbReference type="PIRSF" id="PIRSF016184">
    <property type="entry name" value="PhzC_PhzF"/>
    <property type="match status" value="1"/>
</dbReference>
<dbReference type="GO" id="GO:0005737">
    <property type="term" value="C:cytoplasm"/>
    <property type="evidence" value="ECO:0007669"/>
    <property type="project" value="TreeGrafter"/>
</dbReference>
<sequence length="263" mass="29812">MKLNYYQIDAFTDKIFGGNPAKVVPLNEWLEDELLQNIAKENSVDATAFFIYNSGDDIELRWFTPDLELDLCGHATIATAHVLTTILDYNKDKIVFNTKSGQLYVHVENDMYVMDLPQRNPVKVELPNFIKASLNKQPKEVLKSRDYILVYETEQDVRNIKIDKSIFDKENIDPGGVVITSKGNNSDFVSRFFIPQATIFEDPVTGSAHASLIPYWGNVLNKKEMSAIQLSARKGKLLCTNKKNRVLIAGKAKTFSEGTLWIE</sequence>
<comment type="caution">
    <text evidence="3">The sequence shown here is derived from an EMBL/GenBank/DDBJ whole genome shotgun (WGS) entry which is preliminary data.</text>
</comment>
<dbReference type="NCBIfam" id="TIGR00654">
    <property type="entry name" value="PhzF_family"/>
    <property type="match status" value="1"/>
</dbReference>
<dbReference type="RefSeq" id="WP_104811252.1">
    <property type="nucleotide sequence ID" value="NZ_MQUA01000014.1"/>
</dbReference>
<dbReference type="AlphaFoldDB" id="A0A2S7KL80"/>
<dbReference type="Pfam" id="PF02567">
    <property type="entry name" value="PhzC-PhzF"/>
    <property type="match status" value="1"/>
</dbReference>
<dbReference type="InterPro" id="IPR003719">
    <property type="entry name" value="Phenazine_PhzF-like"/>
</dbReference>
<dbReference type="Proteomes" id="UP000239522">
    <property type="component" value="Unassembled WGS sequence"/>
</dbReference>
<gene>
    <name evidence="3" type="ORF">BST83_18725</name>
</gene>
<dbReference type="EMBL" id="MQUA01000014">
    <property type="protein sequence ID" value="PQB03333.1"/>
    <property type="molecule type" value="Genomic_DNA"/>
</dbReference>
<dbReference type="PANTHER" id="PTHR13774">
    <property type="entry name" value="PHENAZINE BIOSYNTHESIS PROTEIN"/>
    <property type="match status" value="1"/>
</dbReference>
<evidence type="ECO:0000313" key="3">
    <source>
        <dbReference type="EMBL" id="PQB03333.1"/>
    </source>
</evidence>
<accession>A0A2S7KL80</accession>
<name>A0A2S7KL80_9FLAO</name>
<protein>
    <submittedName>
        <fullName evidence="3">Isomerase</fullName>
    </submittedName>
</protein>
<reference evidence="3 4" key="1">
    <citation type="submission" date="2016-11" db="EMBL/GenBank/DDBJ databases">
        <title>Trade-off between light-utilization and light-protection in marine flavobacteria.</title>
        <authorList>
            <person name="Kumagai Y."/>
        </authorList>
    </citation>
    <scope>NUCLEOTIDE SEQUENCE [LARGE SCALE GENOMIC DNA]</scope>
    <source>
        <strain evidence="3 4">ATCC 700397</strain>
    </source>
</reference>
<proteinExistence type="inferred from homology"/>
<dbReference type="Gene3D" id="3.10.310.10">
    <property type="entry name" value="Diaminopimelate Epimerase, Chain A, domain 1"/>
    <property type="match status" value="2"/>
</dbReference>
<dbReference type="SUPFAM" id="SSF54506">
    <property type="entry name" value="Diaminopimelate epimerase-like"/>
    <property type="match status" value="1"/>
</dbReference>
<evidence type="ECO:0000313" key="4">
    <source>
        <dbReference type="Proteomes" id="UP000239522"/>
    </source>
</evidence>
<keyword evidence="4" id="KW-1185">Reference proteome</keyword>
<dbReference type="PANTHER" id="PTHR13774:SF17">
    <property type="entry name" value="PHENAZINE BIOSYNTHESIS-LIKE DOMAIN-CONTAINING PROTEIN"/>
    <property type="match status" value="1"/>
</dbReference>
<dbReference type="GO" id="GO:0016853">
    <property type="term" value="F:isomerase activity"/>
    <property type="evidence" value="ECO:0007669"/>
    <property type="project" value="UniProtKB-KW"/>
</dbReference>
<comment type="similarity">
    <text evidence="1">Belongs to the PhzF family.</text>
</comment>
<keyword evidence="2 3" id="KW-0413">Isomerase</keyword>
<organism evidence="3 4">
    <name type="scientific">Polaribacter filamentus</name>
    <dbReference type="NCBI Taxonomy" id="53483"/>
    <lineage>
        <taxon>Bacteria</taxon>
        <taxon>Pseudomonadati</taxon>
        <taxon>Bacteroidota</taxon>
        <taxon>Flavobacteriia</taxon>
        <taxon>Flavobacteriales</taxon>
        <taxon>Flavobacteriaceae</taxon>
    </lineage>
</organism>
<evidence type="ECO:0000256" key="2">
    <source>
        <dbReference type="ARBA" id="ARBA00023235"/>
    </source>
</evidence>
<dbReference type="OrthoDB" id="9788221at2"/>
<evidence type="ECO:0000256" key="1">
    <source>
        <dbReference type="ARBA" id="ARBA00008270"/>
    </source>
</evidence>